<keyword evidence="3" id="KW-1185">Reference proteome</keyword>
<feature type="compositionally biased region" description="Acidic residues" evidence="1">
    <location>
        <begin position="167"/>
        <end position="191"/>
    </location>
</feature>
<comment type="caution">
    <text evidence="2">The sequence shown here is derived from an EMBL/GenBank/DDBJ whole genome shotgun (WGS) entry which is preliminary data.</text>
</comment>
<dbReference type="Pfam" id="PF10175">
    <property type="entry name" value="MPP6"/>
    <property type="match status" value="1"/>
</dbReference>
<feature type="compositionally biased region" description="Basic and acidic residues" evidence="1">
    <location>
        <begin position="201"/>
        <end position="212"/>
    </location>
</feature>
<name>A0ABR4C2I9_9HELO</name>
<reference evidence="2 3" key="1">
    <citation type="journal article" date="2024" name="Commun. Biol.">
        <title>Comparative genomic analysis of thermophilic fungi reveals convergent evolutionary adaptations and gene losses.</title>
        <authorList>
            <person name="Steindorff A.S."/>
            <person name="Aguilar-Pontes M.V."/>
            <person name="Robinson A.J."/>
            <person name="Andreopoulos B."/>
            <person name="LaButti K."/>
            <person name="Kuo A."/>
            <person name="Mondo S."/>
            <person name="Riley R."/>
            <person name="Otillar R."/>
            <person name="Haridas S."/>
            <person name="Lipzen A."/>
            <person name="Grimwood J."/>
            <person name="Schmutz J."/>
            <person name="Clum A."/>
            <person name="Reid I.D."/>
            <person name="Moisan M.C."/>
            <person name="Butler G."/>
            <person name="Nguyen T.T.M."/>
            <person name="Dewar K."/>
            <person name="Conant G."/>
            <person name="Drula E."/>
            <person name="Henrissat B."/>
            <person name="Hansel C."/>
            <person name="Singer S."/>
            <person name="Hutchinson M.I."/>
            <person name="de Vries R.P."/>
            <person name="Natvig D.O."/>
            <person name="Powell A.J."/>
            <person name="Tsang A."/>
            <person name="Grigoriev I.V."/>
        </authorList>
    </citation>
    <scope>NUCLEOTIDE SEQUENCE [LARGE SCALE GENOMIC DNA]</scope>
    <source>
        <strain evidence="2 3">CBS 494.80</strain>
    </source>
</reference>
<dbReference type="Proteomes" id="UP001595075">
    <property type="component" value="Unassembled WGS sequence"/>
</dbReference>
<accession>A0ABR4C2I9</accession>
<gene>
    <name evidence="2" type="ORF">VTL71DRAFT_4613</name>
</gene>
<dbReference type="EMBL" id="JAZHXI010000014">
    <property type="protein sequence ID" value="KAL2064119.1"/>
    <property type="molecule type" value="Genomic_DNA"/>
</dbReference>
<protein>
    <submittedName>
        <fullName evidence="2">Uncharacterized protein</fullName>
    </submittedName>
</protein>
<organism evidence="2 3">
    <name type="scientific">Oculimacula yallundae</name>
    <dbReference type="NCBI Taxonomy" id="86028"/>
    <lineage>
        <taxon>Eukaryota</taxon>
        <taxon>Fungi</taxon>
        <taxon>Dikarya</taxon>
        <taxon>Ascomycota</taxon>
        <taxon>Pezizomycotina</taxon>
        <taxon>Leotiomycetes</taxon>
        <taxon>Helotiales</taxon>
        <taxon>Ploettnerulaceae</taxon>
        <taxon>Oculimacula</taxon>
    </lineage>
</organism>
<evidence type="ECO:0000256" key="1">
    <source>
        <dbReference type="SAM" id="MobiDB-lite"/>
    </source>
</evidence>
<feature type="compositionally biased region" description="Low complexity" evidence="1">
    <location>
        <begin position="27"/>
        <end position="41"/>
    </location>
</feature>
<evidence type="ECO:0000313" key="3">
    <source>
        <dbReference type="Proteomes" id="UP001595075"/>
    </source>
</evidence>
<feature type="region of interest" description="Disordered" evidence="1">
    <location>
        <begin position="1"/>
        <end position="62"/>
    </location>
</feature>
<feature type="compositionally biased region" description="Polar residues" evidence="1">
    <location>
        <begin position="239"/>
        <end position="248"/>
    </location>
</feature>
<evidence type="ECO:0000313" key="2">
    <source>
        <dbReference type="EMBL" id="KAL2064119.1"/>
    </source>
</evidence>
<proteinExistence type="predicted"/>
<sequence length="290" mass="31590">MSTSGTPGSAPKLMSSRLLTMKFMQRAAHSSPNAASPSSPDEPSPKRRRTDASPMSTPSKVNIDALADRKAIQAAMAGEEAKRQKALEKQAAEAGDTRWVLSFEDQQQSAASPVLALRVVQTSFANIDASLSQARIMDEDIEEQASMVGRRSYGRFNKVLEKQQDPTMEDSSESDDEEDESGSSELEDNSDDPTSQLIKVSRQEAADRARAERKAKKRAVKKEADELAKKRRKDVVNLNGLTSLSGSKATPVPACFGCGGPHFRKDCPNTKKRGYKGGDEGPPRKSFKSR</sequence>
<feature type="region of interest" description="Disordered" evidence="1">
    <location>
        <begin position="156"/>
        <end position="290"/>
    </location>
</feature>